<reference evidence="2 3" key="1">
    <citation type="submission" date="2018-03" db="EMBL/GenBank/DDBJ databases">
        <title>Genomic Encyclopedia of Archaeal and Bacterial Type Strains, Phase II (KMG-II): from individual species to whole genera.</title>
        <authorList>
            <person name="Goeker M."/>
        </authorList>
    </citation>
    <scope>NUCLEOTIDE SEQUENCE [LARGE SCALE GENOMIC DNA]</scope>
    <source>
        <strain evidence="2 3">DSM 18107</strain>
    </source>
</reference>
<organism evidence="2 3">
    <name type="scientific">Chitinophaga ginsengisoli</name>
    <dbReference type="NCBI Taxonomy" id="363837"/>
    <lineage>
        <taxon>Bacteria</taxon>
        <taxon>Pseudomonadati</taxon>
        <taxon>Bacteroidota</taxon>
        <taxon>Chitinophagia</taxon>
        <taxon>Chitinophagales</taxon>
        <taxon>Chitinophagaceae</taxon>
        <taxon>Chitinophaga</taxon>
    </lineage>
</organism>
<dbReference type="Pfam" id="PF04450">
    <property type="entry name" value="BSP"/>
    <property type="match status" value="1"/>
</dbReference>
<evidence type="ECO:0000313" key="2">
    <source>
        <dbReference type="EMBL" id="PSL25030.1"/>
    </source>
</evidence>
<proteinExistence type="predicted"/>
<evidence type="ECO:0000313" key="3">
    <source>
        <dbReference type="Proteomes" id="UP000240978"/>
    </source>
</evidence>
<dbReference type="PANTHER" id="PTHR33321:SF12">
    <property type="entry name" value="PLANT BASIC SECRETORY PROTEIN (BSP) FAMILY PROTEIN"/>
    <property type="match status" value="1"/>
</dbReference>
<evidence type="ECO:0000256" key="1">
    <source>
        <dbReference type="SAM" id="SignalP"/>
    </source>
</evidence>
<dbReference type="PANTHER" id="PTHR33321">
    <property type="match status" value="1"/>
</dbReference>
<comment type="caution">
    <text evidence="2">The sequence shown here is derived from an EMBL/GenBank/DDBJ whole genome shotgun (WGS) entry which is preliminary data.</text>
</comment>
<dbReference type="OrthoDB" id="211588at2"/>
<feature type="chain" id="PRO_5015181794" evidence="1">
    <location>
        <begin position="29"/>
        <end position="231"/>
    </location>
</feature>
<feature type="signal peptide" evidence="1">
    <location>
        <begin position="1"/>
        <end position="28"/>
    </location>
</feature>
<accession>A0A2P8FTH8</accession>
<dbReference type="EMBL" id="PYGK01000014">
    <property type="protein sequence ID" value="PSL25030.1"/>
    <property type="molecule type" value="Genomic_DNA"/>
</dbReference>
<dbReference type="Proteomes" id="UP000240978">
    <property type="component" value="Unassembled WGS sequence"/>
</dbReference>
<dbReference type="InterPro" id="IPR007541">
    <property type="entry name" value="Uncharacterised_BSP"/>
</dbReference>
<gene>
    <name evidence="2" type="ORF">CLV42_114179</name>
</gene>
<keyword evidence="1" id="KW-0732">Signal</keyword>
<keyword evidence="3" id="KW-1185">Reference proteome</keyword>
<name>A0A2P8FTH8_9BACT</name>
<dbReference type="AlphaFoldDB" id="A0A2P8FTH8"/>
<sequence>MVYSMQGLKRTLGMLCLCVCTLPVLTYAQESPQTIAREGYTLEYTNKSPDFDTAVGRRLIEAFFQVYPKEAARFNKKAAKKVSFVIDPAYEGVAATSGDVIVFNPGWFHAHPGDIDVVTHEAMHVVQAYPNESGPGWITEGIADYVRYVFGVDNAGANWALPAFKPKQHYTQSYRVTARFFVWVEKKKNRDFVKKLDAAMRGKKYTDEIWKKLTGSTLDELWNEYATNPAI</sequence>
<protein>
    <submittedName>
        <fullName evidence="2">Basic secretory peptidase family protein</fullName>
    </submittedName>
</protein>